<evidence type="ECO:0000313" key="3">
    <source>
        <dbReference type="Proteomes" id="UP000588112"/>
    </source>
</evidence>
<dbReference type="SUPFAM" id="SSF47413">
    <property type="entry name" value="lambda repressor-like DNA-binding domains"/>
    <property type="match status" value="1"/>
</dbReference>
<sequence length="301" mass="32895">MVSEHAVSGKQTGAALTWPRGGPTVLRMALGHHLRRLREARGITRDAAGYAIRGSESKISRLELGRSPIKTRDLADLLTLYGVTDEGEREALTAMARQAGLPGWWHEYAGLLPGWFEPYIGLEEAASVIRAYEVQFIPGLLQTPDYARAVIRLVHGAEPVDDIERRVGLRMRRQRRLLRADGLRLWAIVDEAALRRPFGGADVQRAQLEHLITAAAAPNISLQVLPFAVGGHAAAGGPITILRFAEAAISDVVYLEQLASALYLDKRADVDDYTATMNELTVQAAPIGETPTLIKSIIDDL</sequence>
<dbReference type="GO" id="GO:0003677">
    <property type="term" value="F:DNA binding"/>
    <property type="evidence" value="ECO:0007669"/>
    <property type="project" value="InterPro"/>
</dbReference>
<dbReference type="CDD" id="cd00093">
    <property type="entry name" value="HTH_XRE"/>
    <property type="match status" value="1"/>
</dbReference>
<dbReference type="InterPro" id="IPR010982">
    <property type="entry name" value="Lambda_DNA-bd_dom_sf"/>
</dbReference>
<dbReference type="AlphaFoldDB" id="A0A7W8Z2R1"/>
<dbReference type="InterPro" id="IPR043917">
    <property type="entry name" value="DUF5753"/>
</dbReference>
<dbReference type="Pfam" id="PF13560">
    <property type="entry name" value="HTH_31"/>
    <property type="match status" value="1"/>
</dbReference>
<proteinExistence type="predicted"/>
<dbReference type="EMBL" id="JACHBR010000001">
    <property type="protein sequence ID" value="MBB5626354.1"/>
    <property type="molecule type" value="Genomic_DNA"/>
</dbReference>
<keyword evidence="3" id="KW-1185">Reference proteome</keyword>
<dbReference type="RefSeq" id="WP_184610269.1">
    <property type="nucleotide sequence ID" value="NZ_BOOS01000027.1"/>
</dbReference>
<name>A0A7W8Z2R1_9ACTN</name>
<gene>
    <name evidence="2" type="ORF">BJ981_002053</name>
</gene>
<comment type="caution">
    <text evidence="2">The sequence shown here is derived from an EMBL/GenBank/DDBJ whole genome shotgun (WGS) entry which is preliminary data.</text>
</comment>
<reference evidence="2 3" key="1">
    <citation type="submission" date="2020-08" db="EMBL/GenBank/DDBJ databases">
        <title>Sequencing the genomes of 1000 actinobacteria strains.</title>
        <authorList>
            <person name="Klenk H.-P."/>
        </authorList>
    </citation>
    <scope>NUCLEOTIDE SEQUENCE [LARGE SCALE GENOMIC DNA]</scope>
    <source>
        <strain evidence="2 3">DSM 45790</strain>
    </source>
</reference>
<dbReference type="SMART" id="SM00530">
    <property type="entry name" value="HTH_XRE"/>
    <property type="match status" value="1"/>
</dbReference>
<dbReference type="Pfam" id="PF19054">
    <property type="entry name" value="DUF5753"/>
    <property type="match status" value="1"/>
</dbReference>
<evidence type="ECO:0000313" key="2">
    <source>
        <dbReference type="EMBL" id="MBB5626354.1"/>
    </source>
</evidence>
<feature type="domain" description="HTH cro/C1-type" evidence="1">
    <location>
        <begin position="34"/>
        <end position="89"/>
    </location>
</feature>
<protein>
    <submittedName>
        <fullName evidence="2">Transcriptional regulator with XRE-family HTH domain</fullName>
    </submittedName>
</protein>
<dbReference type="InterPro" id="IPR001387">
    <property type="entry name" value="Cro/C1-type_HTH"/>
</dbReference>
<accession>A0A7W8Z2R1</accession>
<evidence type="ECO:0000259" key="1">
    <source>
        <dbReference type="PROSITE" id="PS50943"/>
    </source>
</evidence>
<dbReference type="PROSITE" id="PS50943">
    <property type="entry name" value="HTH_CROC1"/>
    <property type="match status" value="1"/>
</dbReference>
<dbReference type="Gene3D" id="1.10.260.40">
    <property type="entry name" value="lambda repressor-like DNA-binding domains"/>
    <property type="match status" value="1"/>
</dbReference>
<organism evidence="2 3">
    <name type="scientific">Sphaerisporangium krabiense</name>
    <dbReference type="NCBI Taxonomy" id="763782"/>
    <lineage>
        <taxon>Bacteria</taxon>
        <taxon>Bacillati</taxon>
        <taxon>Actinomycetota</taxon>
        <taxon>Actinomycetes</taxon>
        <taxon>Streptosporangiales</taxon>
        <taxon>Streptosporangiaceae</taxon>
        <taxon>Sphaerisporangium</taxon>
    </lineage>
</organism>
<dbReference type="Proteomes" id="UP000588112">
    <property type="component" value="Unassembled WGS sequence"/>
</dbReference>